<reference evidence="2" key="1">
    <citation type="journal article" date="2019" name="Int. J. Syst. Evol. Microbiol.">
        <title>The Global Catalogue of Microorganisms (GCM) 10K type strain sequencing project: providing services to taxonomists for standard genome sequencing and annotation.</title>
        <authorList>
            <consortium name="The Broad Institute Genomics Platform"/>
            <consortium name="The Broad Institute Genome Sequencing Center for Infectious Disease"/>
            <person name="Wu L."/>
            <person name="Ma J."/>
        </authorList>
    </citation>
    <scope>NUCLEOTIDE SEQUENCE [LARGE SCALE GENOMIC DNA]</scope>
    <source>
        <strain evidence="2">CGMCC 1.10992</strain>
    </source>
</reference>
<dbReference type="Proteomes" id="UP001597380">
    <property type="component" value="Unassembled WGS sequence"/>
</dbReference>
<name>A0ABW4XIQ8_9GAMM</name>
<proteinExistence type="predicted"/>
<accession>A0ABW4XIQ8</accession>
<gene>
    <name evidence="1" type="ORF">ACFSJ3_05440</name>
</gene>
<comment type="caution">
    <text evidence="1">The sequence shown here is derived from an EMBL/GenBank/DDBJ whole genome shotgun (WGS) entry which is preliminary data.</text>
</comment>
<dbReference type="EMBL" id="JBHUHT010000009">
    <property type="protein sequence ID" value="MFD2095422.1"/>
    <property type="molecule type" value="Genomic_DNA"/>
</dbReference>
<evidence type="ECO:0000313" key="1">
    <source>
        <dbReference type="EMBL" id="MFD2095422.1"/>
    </source>
</evidence>
<organism evidence="1 2">
    <name type="scientific">Corallincola platygyrae</name>
    <dbReference type="NCBI Taxonomy" id="1193278"/>
    <lineage>
        <taxon>Bacteria</taxon>
        <taxon>Pseudomonadati</taxon>
        <taxon>Pseudomonadota</taxon>
        <taxon>Gammaproteobacteria</taxon>
        <taxon>Alteromonadales</taxon>
        <taxon>Psychromonadaceae</taxon>
        <taxon>Corallincola</taxon>
    </lineage>
</organism>
<dbReference type="RefSeq" id="WP_345338591.1">
    <property type="nucleotide sequence ID" value="NZ_BAABLI010000006.1"/>
</dbReference>
<dbReference type="PROSITE" id="PS51257">
    <property type="entry name" value="PROKAR_LIPOPROTEIN"/>
    <property type="match status" value="1"/>
</dbReference>
<keyword evidence="2" id="KW-1185">Reference proteome</keyword>
<sequence>MRIKNRYKAQLQGIVSLLVVMLLSACVTQGKLEYVTAEGEHKTACEVEYSGAPSVDIYAVEYVLSYCARKAAEEGHQVLDPALLTNDLSIVAEPNGETWTFESATARYRAGELTDKQYGYLVAHIDLGLNQTTEPNTD</sequence>
<protein>
    <submittedName>
        <fullName evidence="1">Uncharacterized protein</fullName>
    </submittedName>
</protein>
<evidence type="ECO:0000313" key="2">
    <source>
        <dbReference type="Proteomes" id="UP001597380"/>
    </source>
</evidence>